<sequence>MYALATRFKTISGCAKADVPLSTDEIRRAAPSIFAEDAHESRSGKYTYIPTSAVLDGLRKEGFQPFLVVQAGTRIQGRQEYTKHLIRLRHASRLTVGEEAPEIVLVNSHDGTSSYQMIAGVYRIVCANGLVCGDKVEDFKVPHRGNVVDRVIDGAYRILDQFDQVDAAKHTMKGIKLSPGEQNAFAAAALELRFNTPEGEASSVTPAQVLAPHRTEDLANNLWTTFNVAQENLIRGGIPTRTANGRRTRTRAVQGIDQNVKLNRALWVLSEEMAKLKAA</sequence>
<protein>
    <recommendedName>
        <fullName evidence="3">DUF945 domain-containing protein</fullName>
    </recommendedName>
</protein>
<evidence type="ECO:0000313" key="2">
    <source>
        <dbReference type="Proteomes" id="UP000249396"/>
    </source>
</evidence>
<evidence type="ECO:0000313" key="1">
    <source>
        <dbReference type="EMBL" id="PZN83067.1"/>
    </source>
</evidence>
<dbReference type="InterPro" id="IPR026325">
    <property type="entry name" value="DUF932"/>
</dbReference>
<dbReference type="Proteomes" id="UP000249396">
    <property type="component" value="Unassembled WGS sequence"/>
</dbReference>
<reference evidence="1 2" key="1">
    <citation type="journal article" date="2018" name="Aquat. Microb. Ecol.">
        <title>Gammaproteobacterial methanotrophs dominate.</title>
        <authorList>
            <person name="Rissanen A.J."/>
            <person name="Saarenheimo J."/>
            <person name="Tiirola M."/>
            <person name="Peura S."/>
            <person name="Aalto S.L."/>
            <person name="Karvinen A."/>
            <person name="Nykanen H."/>
        </authorList>
    </citation>
    <scope>NUCLEOTIDE SEQUENCE [LARGE SCALE GENOMIC DNA]</scope>
    <source>
        <strain evidence="1">AMbin10</strain>
    </source>
</reference>
<accession>A0A2W4TKY1</accession>
<dbReference type="EMBL" id="QJPH01000194">
    <property type="protein sequence ID" value="PZN83067.1"/>
    <property type="molecule type" value="Genomic_DNA"/>
</dbReference>
<dbReference type="Pfam" id="PF06067">
    <property type="entry name" value="DUF932"/>
    <property type="match status" value="1"/>
</dbReference>
<organism evidence="1 2">
    <name type="scientific">Candidatus Methylumidiphilus alinenensis</name>
    <dbReference type="NCBI Taxonomy" id="2202197"/>
    <lineage>
        <taxon>Bacteria</taxon>
        <taxon>Pseudomonadati</taxon>
        <taxon>Pseudomonadota</taxon>
        <taxon>Gammaproteobacteria</taxon>
        <taxon>Methylococcales</taxon>
        <taxon>Candidatus Methylumidiphilus</taxon>
    </lineage>
</organism>
<gene>
    <name evidence="1" type="ORF">DM484_05330</name>
</gene>
<proteinExistence type="predicted"/>
<evidence type="ECO:0008006" key="3">
    <source>
        <dbReference type="Google" id="ProtNLM"/>
    </source>
</evidence>
<comment type="caution">
    <text evidence="1">The sequence shown here is derived from an EMBL/GenBank/DDBJ whole genome shotgun (WGS) entry which is preliminary data.</text>
</comment>
<name>A0A2W4TKY1_9GAMM</name>
<dbReference type="AlphaFoldDB" id="A0A2W4TKY1"/>